<dbReference type="EMBL" id="MU273656">
    <property type="protein sequence ID" value="KAI0029791.1"/>
    <property type="molecule type" value="Genomic_DNA"/>
</dbReference>
<proteinExistence type="predicted"/>
<accession>A0ACB8QDW1</accession>
<dbReference type="Proteomes" id="UP000814128">
    <property type="component" value="Unassembled WGS sequence"/>
</dbReference>
<reference evidence="1" key="2">
    <citation type="journal article" date="2022" name="New Phytol.">
        <title>Evolutionary transition to the ectomycorrhizal habit in the genomes of a hyperdiverse lineage of mushroom-forming fungi.</title>
        <authorList>
            <person name="Looney B."/>
            <person name="Miyauchi S."/>
            <person name="Morin E."/>
            <person name="Drula E."/>
            <person name="Courty P.E."/>
            <person name="Kohler A."/>
            <person name="Kuo A."/>
            <person name="LaButti K."/>
            <person name="Pangilinan J."/>
            <person name="Lipzen A."/>
            <person name="Riley R."/>
            <person name="Andreopoulos W."/>
            <person name="He G."/>
            <person name="Johnson J."/>
            <person name="Nolan M."/>
            <person name="Tritt A."/>
            <person name="Barry K.W."/>
            <person name="Grigoriev I.V."/>
            <person name="Nagy L.G."/>
            <person name="Hibbett D."/>
            <person name="Henrissat B."/>
            <person name="Matheny P.B."/>
            <person name="Labbe J."/>
            <person name="Martin F.M."/>
        </authorList>
    </citation>
    <scope>NUCLEOTIDE SEQUENCE</scope>
    <source>
        <strain evidence="1">EC-137</strain>
    </source>
</reference>
<keyword evidence="2" id="KW-1185">Reference proteome</keyword>
<evidence type="ECO:0000313" key="2">
    <source>
        <dbReference type="Proteomes" id="UP000814128"/>
    </source>
</evidence>
<gene>
    <name evidence="1" type="ORF">K488DRAFT_55593</name>
</gene>
<evidence type="ECO:0000313" key="1">
    <source>
        <dbReference type="EMBL" id="KAI0029791.1"/>
    </source>
</evidence>
<protein>
    <submittedName>
        <fullName evidence="1">Kinase-like domain-containing protein</fullName>
    </submittedName>
</protein>
<comment type="caution">
    <text evidence="1">The sequence shown here is derived from an EMBL/GenBank/DDBJ whole genome shotgun (WGS) entry which is preliminary data.</text>
</comment>
<name>A0ACB8QDW1_9AGAM</name>
<organism evidence="1 2">
    <name type="scientific">Vararia minispora EC-137</name>
    <dbReference type="NCBI Taxonomy" id="1314806"/>
    <lineage>
        <taxon>Eukaryota</taxon>
        <taxon>Fungi</taxon>
        <taxon>Dikarya</taxon>
        <taxon>Basidiomycota</taxon>
        <taxon>Agaricomycotina</taxon>
        <taxon>Agaricomycetes</taxon>
        <taxon>Russulales</taxon>
        <taxon>Lachnocladiaceae</taxon>
        <taxon>Vararia</taxon>
    </lineage>
</organism>
<sequence length="368" mass="41353">MLFSTRPTLKHIRDGRFRIVKRIGKGAFSTVYKVVDKEGNKYALKVLKSLSHIGSPLAREMLERNEMELEYQAQTLVHRHGNIVTLQDMFFSDNNLRCFLLDLHDGGSLDHYITKTTRFWRNDEEIRRVFLQILGAVERCSEMGVTHGDIKPHNILSDKVGENFFLSDFGLSTMILNCNVTGAIGTRMYMAPELALGEQPDVPYDPRKGDVWSLGIVLCQMITGCAPWSDVALDAEYVEYSERGAKFLAETMAVSPVLVPILVEMLAPKPQNRPTVTELKAMIENVPRFHMNAEEFANASKEARWQLRHFARHLRVSLDFPIPEIVPALLYSSDGSASLGMSTVASQESTQGEKGAGLARALRKIILI</sequence>
<reference evidence="1" key="1">
    <citation type="submission" date="2021-02" db="EMBL/GenBank/DDBJ databases">
        <authorList>
            <consortium name="DOE Joint Genome Institute"/>
            <person name="Ahrendt S."/>
            <person name="Looney B.P."/>
            <person name="Miyauchi S."/>
            <person name="Morin E."/>
            <person name="Drula E."/>
            <person name="Courty P.E."/>
            <person name="Chicoki N."/>
            <person name="Fauchery L."/>
            <person name="Kohler A."/>
            <person name="Kuo A."/>
            <person name="Labutti K."/>
            <person name="Pangilinan J."/>
            <person name="Lipzen A."/>
            <person name="Riley R."/>
            <person name="Andreopoulos W."/>
            <person name="He G."/>
            <person name="Johnson J."/>
            <person name="Barry K.W."/>
            <person name="Grigoriev I.V."/>
            <person name="Nagy L."/>
            <person name="Hibbett D."/>
            <person name="Henrissat B."/>
            <person name="Matheny P.B."/>
            <person name="Labbe J."/>
            <person name="Martin F."/>
        </authorList>
    </citation>
    <scope>NUCLEOTIDE SEQUENCE</scope>
    <source>
        <strain evidence="1">EC-137</strain>
    </source>
</reference>